<keyword evidence="5 6" id="KW-0472">Membrane</keyword>
<evidence type="ECO:0000256" key="6">
    <source>
        <dbReference type="SAM" id="Phobius"/>
    </source>
</evidence>
<comment type="subcellular location">
    <subcellularLocation>
        <location evidence="1">Membrane</location>
        <topology evidence="1">Multi-pass membrane protein</topology>
    </subcellularLocation>
</comment>
<feature type="transmembrane region" description="Helical" evidence="6">
    <location>
        <begin position="102"/>
        <end position="124"/>
    </location>
</feature>
<dbReference type="EMBL" id="JAUZQE010000010">
    <property type="protein sequence ID" value="MDR4125508.1"/>
    <property type="molecule type" value="Genomic_DNA"/>
</dbReference>
<dbReference type="RefSeq" id="WP_347286699.1">
    <property type="nucleotide sequence ID" value="NZ_JAUZQE010000010.1"/>
</dbReference>
<evidence type="ECO:0000313" key="9">
    <source>
        <dbReference type="Proteomes" id="UP001232156"/>
    </source>
</evidence>
<feature type="transmembrane region" description="Helical" evidence="6">
    <location>
        <begin position="33"/>
        <end position="50"/>
    </location>
</feature>
<feature type="transmembrane region" description="Helical" evidence="6">
    <location>
        <begin position="7"/>
        <end position="27"/>
    </location>
</feature>
<sequence length="130" mass="14046">MIRQVIFFALAGVIGLLVDIAVLYALREAVGPFYGRGASFFAAVVATWLVNRSLTFRGRRSGMSRTGELAVYFALMLVGGAVNYGTYTVLVLGSSLVSRHLFLGVVAGSLAGMVVNFLTSRFLVFRREEG</sequence>
<accession>A0ABU1D4Y7</accession>
<evidence type="ECO:0000256" key="5">
    <source>
        <dbReference type="ARBA" id="ARBA00023136"/>
    </source>
</evidence>
<reference evidence="8 9" key="1">
    <citation type="submission" date="2023-08" db="EMBL/GenBank/DDBJ databases">
        <title>Alcaligenaceae gen. nov., a novel taxon isolated from the sludge of Yixing Pesticide Factory.</title>
        <authorList>
            <person name="Ruan L."/>
        </authorList>
    </citation>
    <scope>NUCLEOTIDE SEQUENCE [LARGE SCALE GENOMIC DNA]</scope>
    <source>
        <strain evidence="8 9">LG-2</strain>
    </source>
</reference>
<dbReference type="Pfam" id="PF04138">
    <property type="entry name" value="GtrA_DPMS_TM"/>
    <property type="match status" value="1"/>
</dbReference>
<dbReference type="InterPro" id="IPR051401">
    <property type="entry name" value="GtrA_CellWall_Glycosyl"/>
</dbReference>
<keyword evidence="9" id="KW-1185">Reference proteome</keyword>
<evidence type="ECO:0000313" key="8">
    <source>
        <dbReference type="EMBL" id="MDR4125508.1"/>
    </source>
</evidence>
<evidence type="ECO:0000256" key="2">
    <source>
        <dbReference type="ARBA" id="ARBA00009399"/>
    </source>
</evidence>
<comment type="caution">
    <text evidence="8">The sequence shown here is derived from an EMBL/GenBank/DDBJ whole genome shotgun (WGS) entry which is preliminary data.</text>
</comment>
<dbReference type="PANTHER" id="PTHR38459:SF1">
    <property type="entry name" value="PROPHAGE BACTOPRENOL-LINKED GLUCOSE TRANSLOCASE HOMOLOG"/>
    <property type="match status" value="1"/>
</dbReference>
<comment type="similarity">
    <text evidence="2">Belongs to the GtrA family.</text>
</comment>
<evidence type="ECO:0000259" key="7">
    <source>
        <dbReference type="Pfam" id="PF04138"/>
    </source>
</evidence>
<feature type="domain" description="GtrA/DPMS transmembrane" evidence="7">
    <location>
        <begin position="8"/>
        <end position="125"/>
    </location>
</feature>
<proteinExistence type="inferred from homology"/>
<dbReference type="PANTHER" id="PTHR38459">
    <property type="entry name" value="PROPHAGE BACTOPRENOL-LINKED GLUCOSE TRANSLOCASE HOMOLOG"/>
    <property type="match status" value="1"/>
</dbReference>
<protein>
    <submittedName>
        <fullName evidence="8">GtrA family protein</fullName>
    </submittedName>
</protein>
<dbReference type="InterPro" id="IPR007267">
    <property type="entry name" value="GtrA_DPMS_TM"/>
</dbReference>
<organism evidence="8 9">
    <name type="scientific">Yanghanlia caeni</name>
    <dbReference type="NCBI Taxonomy" id="3064283"/>
    <lineage>
        <taxon>Bacteria</taxon>
        <taxon>Pseudomonadati</taxon>
        <taxon>Pseudomonadota</taxon>
        <taxon>Betaproteobacteria</taxon>
        <taxon>Burkholderiales</taxon>
        <taxon>Alcaligenaceae</taxon>
        <taxon>Yanghanlia</taxon>
    </lineage>
</organism>
<feature type="transmembrane region" description="Helical" evidence="6">
    <location>
        <begin position="70"/>
        <end position="90"/>
    </location>
</feature>
<keyword evidence="4 6" id="KW-1133">Transmembrane helix</keyword>
<evidence type="ECO:0000256" key="4">
    <source>
        <dbReference type="ARBA" id="ARBA00022989"/>
    </source>
</evidence>
<evidence type="ECO:0000256" key="1">
    <source>
        <dbReference type="ARBA" id="ARBA00004141"/>
    </source>
</evidence>
<dbReference type="Proteomes" id="UP001232156">
    <property type="component" value="Unassembled WGS sequence"/>
</dbReference>
<gene>
    <name evidence="8" type="ORF">Q8947_05870</name>
</gene>
<evidence type="ECO:0000256" key="3">
    <source>
        <dbReference type="ARBA" id="ARBA00022692"/>
    </source>
</evidence>
<name>A0ABU1D4Y7_9BURK</name>
<keyword evidence="3 6" id="KW-0812">Transmembrane</keyword>